<proteinExistence type="predicted"/>
<feature type="compositionally biased region" description="Basic and acidic residues" evidence="1">
    <location>
        <begin position="367"/>
        <end position="400"/>
    </location>
</feature>
<dbReference type="EMBL" id="ML121555">
    <property type="protein sequence ID" value="RPB22061.1"/>
    <property type="molecule type" value="Genomic_DNA"/>
</dbReference>
<dbReference type="STRING" id="1051890.A0A3N4LN02"/>
<feature type="region of interest" description="Disordered" evidence="1">
    <location>
        <begin position="325"/>
        <end position="403"/>
    </location>
</feature>
<dbReference type="InParanoid" id="A0A3N4LN02"/>
<evidence type="ECO:0000313" key="2">
    <source>
        <dbReference type="EMBL" id="RPB22061.1"/>
    </source>
</evidence>
<name>A0A3N4LN02_9PEZI</name>
<sequence length="425" mass="49731">MTTFARDIKVKDLIKFNGTPADLEGFDASVKRCLLAQNLPLYHGGWVKGEPDGEYEYVAPNTPDAKSNYLMGKRLCAAIATKFEGVALTWWDDHDSKQDNPIPNCWKRHGLMRGPVDNGNGTTVEISLYDLIKTQFSGEVDARTAEIELGKFRWDAYTTKKDALTVAAFRTTIERLMKRAGKTTQFERIRCIRNCLPQSMKEKTEIVATEDILWERINIIDVTHEVDRLDKNNAESGPSEGQDPFDGQLAPGYLIPYDNCPPLVTVTQTVPSPCPICPPSSACPPLKQMIWDLFVSGMSGRLIPAIGLFGAMVWYVWAEEAEKKEKKRKREEEEKEERERKERRKRREEEEDKEEREMKERRKRREERKEKEVRKGKEEREMKERRKRREEREEREERAKQASRCWRWRMWEAEAEHMRAMLRLD</sequence>
<dbReference type="Proteomes" id="UP000267821">
    <property type="component" value="Unassembled WGS sequence"/>
</dbReference>
<gene>
    <name evidence="2" type="ORF">L211DRAFT_869631</name>
</gene>
<evidence type="ECO:0000313" key="3">
    <source>
        <dbReference type="Proteomes" id="UP000267821"/>
    </source>
</evidence>
<organism evidence="2 3">
    <name type="scientific">Terfezia boudieri ATCC MYA-4762</name>
    <dbReference type="NCBI Taxonomy" id="1051890"/>
    <lineage>
        <taxon>Eukaryota</taxon>
        <taxon>Fungi</taxon>
        <taxon>Dikarya</taxon>
        <taxon>Ascomycota</taxon>
        <taxon>Pezizomycotina</taxon>
        <taxon>Pezizomycetes</taxon>
        <taxon>Pezizales</taxon>
        <taxon>Pezizaceae</taxon>
        <taxon>Terfezia</taxon>
    </lineage>
</organism>
<reference evidence="2 3" key="1">
    <citation type="journal article" date="2018" name="Nat. Ecol. Evol.">
        <title>Pezizomycetes genomes reveal the molecular basis of ectomycorrhizal truffle lifestyle.</title>
        <authorList>
            <person name="Murat C."/>
            <person name="Payen T."/>
            <person name="Noel B."/>
            <person name="Kuo A."/>
            <person name="Morin E."/>
            <person name="Chen J."/>
            <person name="Kohler A."/>
            <person name="Krizsan K."/>
            <person name="Balestrini R."/>
            <person name="Da Silva C."/>
            <person name="Montanini B."/>
            <person name="Hainaut M."/>
            <person name="Levati E."/>
            <person name="Barry K.W."/>
            <person name="Belfiori B."/>
            <person name="Cichocki N."/>
            <person name="Clum A."/>
            <person name="Dockter R.B."/>
            <person name="Fauchery L."/>
            <person name="Guy J."/>
            <person name="Iotti M."/>
            <person name="Le Tacon F."/>
            <person name="Lindquist E.A."/>
            <person name="Lipzen A."/>
            <person name="Malagnac F."/>
            <person name="Mello A."/>
            <person name="Molinier V."/>
            <person name="Miyauchi S."/>
            <person name="Poulain J."/>
            <person name="Riccioni C."/>
            <person name="Rubini A."/>
            <person name="Sitrit Y."/>
            <person name="Splivallo R."/>
            <person name="Traeger S."/>
            <person name="Wang M."/>
            <person name="Zifcakova L."/>
            <person name="Wipf D."/>
            <person name="Zambonelli A."/>
            <person name="Paolocci F."/>
            <person name="Nowrousian M."/>
            <person name="Ottonello S."/>
            <person name="Baldrian P."/>
            <person name="Spatafora J.W."/>
            <person name="Henrissat B."/>
            <person name="Nagy L.G."/>
            <person name="Aury J.M."/>
            <person name="Wincker P."/>
            <person name="Grigoriev I.V."/>
            <person name="Bonfante P."/>
            <person name="Martin F.M."/>
        </authorList>
    </citation>
    <scope>NUCLEOTIDE SEQUENCE [LARGE SCALE GENOMIC DNA]</scope>
    <source>
        <strain evidence="2 3">ATCC MYA-4762</strain>
    </source>
</reference>
<evidence type="ECO:0000256" key="1">
    <source>
        <dbReference type="SAM" id="MobiDB-lite"/>
    </source>
</evidence>
<dbReference type="AlphaFoldDB" id="A0A3N4LN02"/>
<keyword evidence="3" id="KW-1185">Reference proteome</keyword>
<accession>A0A3N4LN02</accession>
<dbReference type="OrthoDB" id="5425140at2759"/>
<protein>
    <submittedName>
        <fullName evidence="2">Uncharacterized protein</fullName>
    </submittedName>
</protein>